<feature type="non-terminal residue" evidence="1">
    <location>
        <position position="1"/>
    </location>
</feature>
<sequence length="67" mass="7561">ILVFFYTLTLQVSPCRLIVSDDAALKFTTNCHSLTSTTHTHIHGHTHTQQLKLLLMFLITVISLLIV</sequence>
<evidence type="ECO:0000313" key="1">
    <source>
        <dbReference type="EMBL" id="JAA81330.1"/>
    </source>
</evidence>
<reference evidence="1" key="2">
    <citation type="submission" date="2013-05" db="EMBL/GenBank/DDBJ databases">
        <authorList>
            <person name="Carter J.-M."/>
            <person name="Baker S.C."/>
            <person name="Pink R."/>
            <person name="Carter D.R.F."/>
            <person name="Collins A."/>
            <person name="Tomlin J."/>
            <person name="Gibbs M."/>
            <person name="Breuker C.J."/>
        </authorList>
    </citation>
    <scope>NUCLEOTIDE SEQUENCE</scope>
    <source>
        <tissue evidence="1">Ovary</tissue>
    </source>
</reference>
<organism evidence="1">
    <name type="scientific">Pararge aegeria</name>
    <name type="common">speckled wood butterfly</name>
    <dbReference type="NCBI Taxonomy" id="116150"/>
    <lineage>
        <taxon>Eukaryota</taxon>
        <taxon>Metazoa</taxon>
        <taxon>Ecdysozoa</taxon>
        <taxon>Arthropoda</taxon>
        <taxon>Hexapoda</taxon>
        <taxon>Insecta</taxon>
        <taxon>Pterygota</taxon>
        <taxon>Neoptera</taxon>
        <taxon>Endopterygota</taxon>
        <taxon>Lepidoptera</taxon>
        <taxon>Glossata</taxon>
        <taxon>Ditrysia</taxon>
        <taxon>Papilionoidea</taxon>
        <taxon>Nymphalidae</taxon>
        <taxon>Satyrinae</taxon>
        <taxon>Satyrini</taxon>
        <taxon>Parargina</taxon>
        <taxon>Pararge</taxon>
    </lineage>
</organism>
<dbReference type="AlphaFoldDB" id="S4P4D7"/>
<protein>
    <submittedName>
        <fullName evidence="1">Uncharacterized protein</fullName>
    </submittedName>
</protein>
<proteinExistence type="predicted"/>
<dbReference type="EMBL" id="GAIX01011230">
    <property type="protein sequence ID" value="JAA81330.1"/>
    <property type="molecule type" value="Transcribed_RNA"/>
</dbReference>
<accession>S4P4D7</accession>
<name>S4P4D7_9NEOP</name>
<reference evidence="1" key="1">
    <citation type="journal article" date="2013" name="BMC Genomics">
        <title>Unscrambling butterfly oogenesis.</title>
        <authorList>
            <person name="Carter J.M."/>
            <person name="Baker S.C."/>
            <person name="Pink R."/>
            <person name="Carter D.R."/>
            <person name="Collins A."/>
            <person name="Tomlin J."/>
            <person name="Gibbs M."/>
            <person name="Breuker C.J."/>
        </authorList>
    </citation>
    <scope>NUCLEOTIDE SEQUENCE</scope>
    <source>
        <tissue evidence="1">Ovary</tissue>
    </source>
</reference>